<sequence>MLSMAGQVIAEDTAKAIEAAVHHEARLERDKARDGSRHPEAILNFFEVAPGQRVLDLFSGGGYYSELLARVVGEQGSVLVHNNQAYLPFAKEDLAERHYQERLPNAEVIISEADELQLPAASFDRIFFILGFHDTYYHEPGWPAIDRERLLQQMFTSLKPGGIVAIIDHDAAPESDTDTAHELHRLAKRHVVDAMEAAGFKLQGSLAVLENPEDKLTLSAFDEAVRGKTSRYVLMFVKPKL</sequence>
<keyword evidence="3" id="KW-1185">Reference proteome</keyword>
<dbReference type="HOGENOM" id="CLU_072291_1_0_6"/>
<keyword evidence="2" id="KW-0808">Transferase</keyword>
<accession>A3QJ14</accession>
<dbReference type="CDD" id="cd02440">
    <property type="entry name" value="AdoMet_MTases"/>
    <property type="match status" value="1"/>
</dbReference>
<gene>
    <name evidence="2" type="ordered locus">Shew_3596</name>
</gene>
<reference evidence="2 3" key="1">
    <citation type="submission" date="2007-03" db="EMBL/GenBank/DDBJ databases">
        <title>Complete sequence of Shewanella loihica PV-4.</title>
        <authorList>
            <consortium name="US DOE Joint Genome Institute"/>
            <person name="Copeland A."/>
            <person name="Lucas S."/>
            <person name="Lapidus A."/>
            <person name="Barry K."/>
            <person name="Detter J.C."/>
            <person name="Glavina del Rio T."/>
            <person name="Hammon N."/>
            <person name="Israni S."/>
            <person name="Dalin E."/>
            <person name="Tice H."/>
            <person name="Pitluck S."/>
            <person name="Chain P."/>
            <person name="Malfatti S."/>
            <person name="Shin M."/>
            <person name="Vergez L."/>
            <person name="Schmutz J."/>
            <person name="Larimer F."/>
            <person name="Land M."/>
            <person name="Hauser L."/>
            <person name="Kyrpides N."/>
            <person name="Mikhailova N."/>
            <person name="Romine M.F."/>
            <person name="Serres G."/>
            <person name="Fredrickson J."/>
            <person name="Tiedje J."/>
            <person name="Richardson P."/>
        </authorList>
    </citation>
    <scope>NUCLEOTIDE SEQUENCE [LARGE SCALE GENOMIC DNA]</scope>
    <source>
        <strain evidence="3">ATCC BAA-1088 / PV-4</strain>
    </source>
</reference>
<dbReference type="PIRSF" id="PIRSF031679">
    <property type="entry name" value="Mtase_Alr7345_prd"/>
    <property type="match status" value="1"/>
</dbReference>
<evidence type="ECO:0000313" key="2">
    <source>
        <dbReference type="EMBL" id="ABO25462.1"/>
    </source>
</evidence>
<feature type="domain" description="Methyltransferase" evidence="1">
    <location>
        <begin position="51"/>
        <end position="179"/>
    </location>
</feature>
<organism evidence="2 3">
    <name type="scientific">Shewanella loihica (strain ATCC BAA-1088 / PV-4)</name>
    <dbReference type="NCBI Taxonomy" id="323850"/>
    <lineage>
        <taxon>Bacteria</taxon>
        <taxon>Pseudomonadati</taxon>
        <taxon>Pseudomonadota</taxon>
        <taxon>Gammaproteobacteria</taxon>
        <taxon>Alteromonadales</taxon>
        <taxon>Shewanellaceae</taxon>
        <taxon>Shewanella</taxon>
    </lineage>
</organism>
<dbReference type="eggNOG" id="COG4798">
    <property type="taxonomic scope" value="Bacteria"/>
</dbReference>
<proteinExistence type="predicted"/>
<protein>
    <submittedName>
        <fullName evidence="2">Methyltransferase type 11</fullName>
    </submittedName>
</protein>
<dbReference type="EMBL" id="CP000606">
    <property type="protein sequence ID" value="ABO25462.1"/>
    <property type="molecule type" value="Genomic_DNA"/>
</dbReference>
<dbReference type="InterPro" id="IPR029063">
    <property type="entry name" value="SAM-dependent_MTases_sf"/>
</dbReference>
<dbReference type="RefSeq" id="WP_011867390.1">
    <property type="nucleotide sequence ID" value="NC_009092.1"/>
</dbReference>
<dbReference type="STRING" id="323850.Shew_3596"/>
<dbReference type="KEGG" id="slo:Shew_3596"/>
<dbReference type="GO" id="GO:0032259">
    <property type="term" value="P:methylation"/>
    <property type="evidence" value="ECO:0007669"/>
    <property type="project" value="UniProtKB-KW"/>
</dbReference>
<dbReference type="InterPro" id="IPR016980">
    <property type="entry name" value="S-AdoMet-dep_MeTrfase_Alr7345"/>
</dbReference>
<evidence type="ECO:0000259" key="1">
    <source>
        <dbReference type="Pfam" id="PF13847"/>
    </source>
</evidence>
<dbReference type="InterPro" id="IPR025714">
    <property type="entry name" value="Methyltranfer_dom"/>
</dbReference>
<dbReference type="Proteomes" id="UP000001558">
    <property type="component" value="Chromosome"/>
</dbReference>
<name>A3QJ14_SHELP</name>
<dbReference type="Gene3D" id="3.40.50.150">
    <property type="entry name" value="Vaccinia Virus protein VP39"/>
    <property type="match status" value="1"/>
</dbReference>
<evidence type="ECO:0000313" key="3">
    <source>
        <dbReference type="Proteomes" id="UP000001558"/>
    </source>
</evidence>
<keyword evidence="2" id="KW-0489">Methyltransferase</keyword>
<dbReference type="SUPFAM" id="SSF53335">
    <property type="entry name" value="S-adenosyl-L-methionine-dependent methyltransferases"/>
    <property type="match status" value="1"/>
</dbReference>
<dbReference type="Pfam" id="PF13847">
    <property type="entry name" value="Methyltransf_31"/>
    <property type="match status" value="1"/>
</dbReference>
<dbReference type="SMR" id="A3QJ14"/>
<dbReference type="AlphaFoldDB" id="A3QJ14"/>
<dbReference type="GO" id="GO:0008168">
    <property type="term" value="F:methyltransferase activity"/>
    <property type="evidence" value="ECO:0007669"/>
    <property type="project" value="UniProtKB-KW"/>
</dbReference>